<dbReference type="Proteomes" id="UP000683360">
    <property type="component" value="Unassembled WGS sequence"/>
</dbReference>
<feature type="transmembrane region" description="Helical" evidence="1">
    <location>
        <begin position="70"/>
        <end position="89"/>
    </location>
</feature>
<evidence type="ECO:0000313" key="2">
    <source>
        <dbReference type="EMBL" id="CAG2197896.1"/>
    </source>
</evidence>
<name>A0A8S3QTJ5_MYTED</name>
<keyword evidence="1" id="KW-0472">Membrane</keyword>
<evidence type="ECO:0000313" key="3">
    <source>
        <dbReference type="Proteomes" id="UP000683360"/>
    </source>
</evidence>
<keyword evidence="1" id="KW-1133">Transmembrane helix</keyword>
<keyword evidence="1" id="KW-0812">Transmembrane</keyword>
<evidence type="ECO:0008006" key="4">
    <source>
        <dbReference type="Google" id="ProtNLM"/>
    </source>
</evidence>
<comment type="caution">
    <text evidence="2">The sequence shown here is derived from an EMBL/GenBank/DDBJ whole genome shotgun (WGS) entry which is preliminary data.</text>
</comment>
<reference evidence="2" key="1">
    <citation type="submission" date="2021-03" db="EMBL/GenBank/DDBJ databases">
        <authorList>
            <person name="Bekaert M."/>
        </authorList>
    </citation>
    <scope>NUCLEOTIDE SEQUENCE</scope>
</reference>
<protein>
    <recommendedName>
        <fullName evidence="4">Transmembrane protein</fullName>
    </recommendedName>
</protein>
<organism evidence="2 3">
    <name type="scientific">Mytilus edulis</name>
    <name type="common">Blue mussel</name>
    <dbReference type="NCBI Taxonomy" id="6550"/>
    <lineage>
        <taxon>Eukaryota</taxon>
        <taxon>Metazoa</taxon>
        <taxon>Spiralia</taxon>
        <taxon>Lophotrochozoa</taxon>
        <taxon>Mollusca</taxon>
        <taxon>Bivalvia</taxon>
        <taxon>Autobranchia</taxon>
        <taxon>Pteriomorphia</taxon>
        <taxon>Mytilida</taxon>
        <taxon>Mytiloidea</taxon>
        <taxon>Mytilidae</taxon>
        <taxon>Mytilinae</taxon>
        <taxon>Mytilus</taxon>
    </lineage>
</organism>
<dbReference type="EMBL" id="CAJPWZ010000656">
    <property type="protein sequence ID" value="CAG2197896.1"/>
    <property type="molecule type" value="Genomic_DNA"/>
</dbReference>
<gene>
    <name evidence="2" type="ORF">MEDL_12695</name>
</gene>
<keyword evidence="3" id="KW-1185">Reference proteome</keyword>
<evidence type="ECO:0000256" key="1">
    <source>
        <dbReference type="SAM" id="Phobius"/>
    </source>
</evidence>
<dbReference type="AlphaFoldDB" id="A0A8S3QTJ5"/>
<accession>A0A8S3QTJ5</accession>
<sequence length="154" mass="17772">MKQQIILQSYSDNGMFQFSCNQTTNDSDNGMFSVLVMKQQIILQNYSDNGMFQSSCDETTDHLTELYWPFHVPVFLFIVAMACSSLLVMKQQIILQSYSDNGMFQFSCNQTTNDSDNGMFQCFVMKQQIILQNYSDNGMFQCSCDETTNHRTEL</sequence>
<proteinExistence type="predicted"/>